<dbReference type="GeneID" id="30028873"/>
<keyword evidence="1" id="KW-1133">Transmembrane helix</keyword>
<evidence type="ECO:0000313" key="2">
    <source>
        <dbReference type="EMBL" id="OBA21084.1"/>
    </source>
</evidence>
<dbReference type="AlphaFoldDB" id="A0A1A0HAC8"/>
<keyword evidence="1" id="KW-0812">Transmembrane</keyword>
<feature type="transmembrane region" description="Helical" evidence="1">
    <location>
        <begin position="38"/>
        <end position="55"/>
    </location>
</feature>
<evidence type="ECO:0000313" key="3">
    <source>
        <dbReference type="Proteomes" id="UP000092555"/>
    </source>
</evidence>
<name>A0A1A0HAC8_9ASCO</name>
<comment type="caution">
    <text evidence="2">The sequence shown here is derived from an EMBL/GenBank/DDBJ whole genome shotgun (WGS) entry which is preliminary data.</text>
</comment>
<dbReference type="Proteomes" id="UP000092555">
    <property type="component" value="Unassembled WGS sequence"/>
</dbReference>
<dbReference type="EMBL" id="LXTC01000003">
    <property type="protein sequence ID" value="OBA21084.1"/>
    <property type="molecule type" value="Genomic_DNA"/>
</dbReference>
<sequence length="58" mass="6389">MLVQTALFLGLWLAFPAFNLLPVDVCGQIEYGITLGKVMANLGLVLLMAGPTNYWRFS</sequence>
<organism evidence="2 3">
    <name type="scientific">Metschnikowia bicuspidata var. bicuspidata NRRL YB-4993</name>
    <dbReference type="NCBI Taxonomy" id="869754"/>
    <lineage>
        <taxon>Eukaryota</taxon>
        <taxon>Fungi</taxon>
        <taxon>Dikarya</taxon>
        <taxon>Ascomycota</taxon>
        <taxon>Saccharomycotina</taxon>
        <taxon>Pichiomycetes</taxon>
        <taxon>Metschnikowiaceae</taxon>
        <taxon>Metschnikowia</taxon>
    </lineage>
</organism>
<protein>
    <submittedName>
        <fullName evidence="2">Uncharacterized protein</fullName>
    </submittedName>
</protein>
<dbReference type="RefSeq" id="XP_018711594.1">
    <property type="nucleotide sequence ID" value="XM_018855897.1"/>
</dbReference>
<accession>A0A1A0HAC8</accession>
<gene>
    <name evidence="2" type="ORF">METBIDRAFT_31695</name>
</gene>
<keyword evidence="3" id="KW-1185">Reference proteome</keyword>
<keyword evidence="1" id="KW-0472">Membrane</keyword>
<evidence type="ECO:0000256" key="1">
    <source>
        <dbReference type="SAM" id="Phobius"/>
    </source>
</evidence>
<reference evidence="2 3" key="1">
    <citation type="submission" date="2016-05" db="EMBL/GenBank/DDBJ databases">
        <title>Comparative genomics of biotechnologically important yeasts.</title>
        <authorList>
            <consortium name="DOE Joint Genome Institute"/>
            <person name="Riley R."/>
            <person name="Haridas S."/>
            <person name="Wolfe K.H."/>
            <person name="Lopes M.R."/>
            <person name="Hittinger C.T."/>
            <person name="Goker M."/>
            <person name="Salamov A."/>
            <person name="Wisecaver J."/>
            <person name="Long T.M."/>
            <person name="Aerts A.L."/>
            <person name="Barry K."/>
            <person name="Choi C."/>
            <person name="Clum A."/>
            <person name="Coughlan A.Y."/>
            <person name="Deshpande S."/>
            <person name="Douglass A.P."/>
            <person name="Hanson S.J."/>
            <person name="Klenk H.-P."/>
            <person name="LaButti K."/>
            <person name="Lapidus A."/>
            <person name="Lindquist E."/>
            <person name="Lipzen A."/>
            <person name="Meier-kolthoff J.P."/>
            <person name="Ohm R.A."/>
            <person name="Otillar R.P."/>
            <person name="Pangilinan J."/>
            <person name="Peng Y."/>
            <person name="Rokas A."/>
            <person name="Rosa C.A."/>
            <person name="Scheuner C."/>
            <person name="Sibirny A.A."/>
            <person name="Slot J.C."/>
            <person name="Stielow J.B."/>
            <person name="Sun H."/>
            <person name="Kurtzman C.P."/>
            <person name="Blackwell M."/>
            <person name="Grigoriev I.V."/>
            <person name="Jeffries T.W."/>
        </authorList>
    </citation>
    <scope>NUCLEOTIDE SEQUENCE [LARGE SCALE GENOMIC DNA]</scope>
    <source>
        <strain evidence="2 3">NRRL YB-4993</strain>
    </source>
</reference>
<proteinExistence type="predicted"/>